<keyword evidence="4 9" id="KW-0546">Nucleotide metabolism</keyword>
<keyword evidence="11" id="KW-1185">Reference proteome</keyword>
<dbReference type="SUPFAM" id="SSF52972">
    <property type="entry name" value="ITPase-like"/>
    <property type="match status" value="1"/>
</dbReference>
<comment type="catalytic activity">
    <reaction evidence="5 9">
        <text>N(7)-methyl-GTP + H2O = N(7)-methyl-GMP + diphosphate + H(+)</text>
        <dbReference type="Rhea" id="RHEA:58744"/>
        <dbReference type="ChEBI" id="CHEBI:15377"/>
        <dbReference type="ChEBI" id="CHEBI:15378"/>
        <dbReference type="ChEBI" id="CHEBI:33019"/>
        <dbReference type="ChEBI" id="CHEBI:58285"/>
        <dbReference type="ChEBI" id="CHEBI:87133"/>
    </reaction>
</comment>
<evidence type="ECO:0000256" key="4">
    <source>
        <dbReference type="ARBA" id="ARBA00023080"/>
    </source>
</evidence>
<feature type="site" description="Important for substrate specificity" evidence="9">
    <location>
        <position position="14"/>
    </location>
</feature>
<reference evidence="11" key="1">
    <citation type="submission" date="2017-05" db="EMBL/GenBank/DDBJ databases">
        <authorList>
            <person name="Barney B.M."/>
        </authorList>
    </citation>
    <scope>NUCLEOTIDE SEQUENCE [LARGE SCALE GENOMIC DNA]</scope>
    <source>
        <strain evidence="11">PSBB022</strain>
    </source>
</reference>
<keyword evidence="3 9" id="KW-0378">Hydrolase</keyword>
<dbReference type="GO" id="GO:0005737">
    <property type="term" value="C:cytoplasm"/>
    <property type="evidence" value="ECO:0007669"/>
    <property type="project" value="UniProtKB-SubCell"/>
</dbReference>
<dbReference type="InterPro" id="IPR029001">
    <property type="entry name" value="ITPase-like_fam"/>
</dbReference>
<dbReference type="CDD" id="cd00555">
    <property type="entry name" value="Maf"/>
    <property type="match status" value="1"/>
</dbReference>
<evidence type="ECO:0000256" key="3">
    <source>
        <dbReference type="ARBA" id="ARBA00022801"/>
    </source>
</evidence>
<sequence>MPPLQILLASSSIYRRQLLQKLGVSFESASPDIDEAALPDETARQLVMRLAQAKANKLAQTHKHHLIIGSDQVATYENNILGKPQNHDAAIGQLEQFSGRQITFLTSLCLLNSQEAQCQLSVESCTVKFRTLSKNQIESYLTKEQPYDCAGSFKSEGLGIALFESIHTDDPNTLIGLPLIRLTDMLIKEGVDPLTYAPNRSHNSN</sequence>
<dbReference type="InterPro" id="IPR003697">
    <property type="entry name" value="Maf-like"/>
</dbReference>
<comment type="caution">
    <text evidence="10">The sequence shown here is derived from an EMBL/GenBank/DDBJ whole genome shotgun (WGS) entry which is preliminary data.</text>
</comment>
<feature type="site" description="Important for substrate specificity" evidence="9">
    <location>
        <position position="156"/>
    </location>
</feature>
<dbReference type="NCBIfam" id="TIGR00172">
    <property type="entry name" value="maf"/>
    <property type="match status" value="1"/>
</dbReference>
<evidence type="ECO:0000313" key="11">
    <source>
        <dbReference type="Proteomes" id="UP000216101"/>
    </source>
</evidence>
<dbReference type="RefSeq" id="WP_094985898.1">
    <property type="nucleotide sequence ID" value="NZ_NHNI01000002.1"/>
</dbReference>
<dbReference type="PANTHER" id="PTHR43213">
    <property type="entry name" value="BIFUNCTIONAL DTTP/UTP PYROPHOSPHATASE/METHYLTRANSFERASE PROTEIN-RELATED"/>
    <property type="match status" value="1"/>
</dbReference>
<gene>
    <name evidence="10" type="ORF">CBP51_17340</name>
</gene>
<dbReference type="FunFam" id="3.90.950.10:FF:000005">
    <property type="entry name" value="7-methyl-GTP pyrophosphatase"/>
    <property type="match status" value="1"/>
</dbReference>
<accession>A0A266Q4Y3</accession>
<evidence type="ECO:0000313" key="10">
    <source>
        <dbReference type="EMBL" id="OZY84923.1"/>
    </source>
</evidence>
<keyword evidence="2 9" id="KW-0963">Cytoplasm</keyword>
<evidence type="ECO:0000256" key="7">
    <source>
        <dbReference type="ARBA" id="ARBA00060749"/>
    </source>
</evidence>
<evidence type="ECO:0000256" key="1">
    <source>
        <dbReference type="ARBA" id="ARBA00004496"/>
    </source>
</evidence>
<comment type="function">
    <text evidence="6 9">Nucleoside triphosphate pyrophosphatase that hydrolyzes 7-methyl-GTP (m(7)GTP). May have a dual role in cell division arrest and in preventing the incorporation of modified nucleotides into cellular nucleic acids.</text>
</comment>
<dbReference type="HAMAP" id="MF_00528">
    <property type="entry name" value="Maf"/>
    <property type="match status" value="1"/>
</dbReference>
<dbReference type="PIRSF" id="PIRSF006305">
    <property type="entry name" value="Maf"/>
    <property type="match status" value="1"/>
</dbReference>
<dbReference type="GO" id="GO:0009117">
    <property type="term" value="P:nucleotide metabolic process"/>
    <property type="evidence" value="ECO:0007669"/>
    <property type="project" value="UniProtKB-KW"/>
</dbReference>
<dbReference type="GO" id="GO:0047429">
    <property type="term" value="F:nucleoside triphosphate diphosphatase activity"/>
    <property type="evidence" value="ECO:0007669"/>
    <property type="project" value="InterPro"/>
</dbReference>
<name>A0A266Q4Y3_9GAMM</name>
<feature type="active site" description="Proton acceptor" evidence="9">
    <location>
        <position position="71"/>
    </location>
</feature>
<evidence type="ECO:0000256" key="6">
    <source>
        <dbReference type="ARBA" id="ARBA00053369"/>
    </source>
</evidence>
<dbReference type="AlphaFoldDB" id="A0A266Q4Y3"/>
<dbReference type="EC" id="3.6.1.-" evidence="9"/>
<evidence type="ECO:0000256" key="9">
    <source>
        <dbReference type="HAMAP-Rule" id="MF_00528"/>
    </source>
</evidence>
<dbReference type="Proteomes" id="UP000216101">
    <property type="component" value="Unassembled WGS sequence"/>
</dbReference>
<evidence type="ECO:0000256" key="5">
    <source>
        <dbReference type="ARBA" id="ARBA00050213"/>
    </source>
</evidence>
<organism evidence="10 11">
    <name type="scientific">Cellvibrio mixtus</name>
    <dbReference type="NCBI Taxonomy" id="39650"/>
    <lineage>
        <taxon>Bacteria</taxon>
        <taxon>Pseudomonadati</taxon>
        <taxon>Pseudomonadota</taxon>
        <taxon>Gammaproteobacteria</taxon>
        <taxon>Cellvibrionales</taxon>
        <taxon>Cellvibrionaceae</taxon>
        <taxon>Cellvibrio</taxon>
    </lineage>
</organism>
<comment type="similarity">
    <text evidence="7 9">Belongs to the Maf family. YceF subfamily.</text>
</comment>
<dbReference type="Gene3D" id="3.90.950.10">
    <property type="match status" value="1"/>
</dbReference>
<dbReference type="PANTHER" id="PTHR43213:SF10">
    <property type="entry name" value="7-METHYL-GTP PYROPHOSPHATASE"/>
    <property type="match status" value="1"/>
</dbReference>
<feature type="site" description="Important for substrate specificity" evidence="9">
    <location>
        <position position="72"/>
    </location>
</feature>
<comment type="cofactor">
    <cofactor evidence="9">
        <name>a divalent metal cation</name>
        <dbReference type="ChEBI" id="CHEBI:60240"/>
    </cofactor>
</comment>
<dbReference type="Pfam" id="PF02545">
    <property type="entry name" value="Maf"/>
    <property type="match status" value="1"/>
</dbReference>
<evidence type="ECO:0000256" key="2">
    <source>
        <dbReference type="ARBA" id="ARBA00022490"/>
    </source>
</evidence>
<comment type="caution">
    <text evidence="9">Lacks conserved residue(s) required for the propagation of feature annotation.</text>
</comment>
<dbReference type="EMBL" id="NHNI01000002">
    <property type="protein sequence ID" value="OZY84923.1"/>
    <property type="molecule type" value="Genomic_DNA"/>
</dbReference>
<protein>
    <recommendedName>
        <fullName evidence="8 9">7-methyl-GTP pyrophosphatase</fullName>
        <shortName evidence="9">m(7)GTP pyrophosphatase</shortName>
        <ecNumber evidence="9">3.6.1.-</ecNumber>
    </recommendedName>
</protein>
<evidence type="ECO:0000256" key="8">
    <source>
        <dbReference type="ARBA" id="ARBA00068163"/>
    </source>
</evidence>
<proteinExistence type="inferred from homology"/>
<comment type="subcellular location">
    <subcellularLocation>
        <location evidence="1 9">Cytoplasm</location>
    </subcellularLocation>
</comment>